<dbReference type="InterPro" id="IPR007493">
    <property type="entry name" value="DUF538"/>
</dbReference>
<dbReference type="AlphaFoldDB" id="A0AAN8T6R3"/>
<organism evidence="2 3">
    <name type="scientific">Solanum bulbocastanum</name>
    <name type="common">Wild potato</name>
    <dbReference type="NCBI Taxonomy" id="147425"/>
    <lineage>
        <taxon>Eukaryota</taxon>
        <taxon>Viridiplantae</taxon>
        <taxon>Streptophyta</taxon>
        <taxon>Embryophyta</taxon>
        <taxon>Tracheophyta</taxon>
        <taxon>Spermatophyta</taxon>
        <taxon>Magnoliopsida</taxon>
        <taxon>eudicotyledons</taxon>
        <taxon>Gunneridae</taxon>
        <taxon>Pentapetalae</taxon>
        <taxon>asterids</taxon>
        <taxon>lamiids</taxon>
        <taxon>Solanales</taxon>
        <taxon>Solanaceae</taxon>
        <taxon>Solanoideae</taxon>
        <taxon>Solaneae</taxon>
        <taxon>Solanum</taxon>
    </lineage>
</organism>
<evidence type="ECO:0000313" key="2">
    <source>
        <dbReference type="EMBL" id="KAK6780799.1"/>
    </source>
</evidence>
<sequence length="216" mass="24034">MFPPRQIAVTLAFPLLIIFLTTLPPLITAAGNGDTSLTAYDLLVSYGFPVGILPQGAIGYNLDKNTGKFSVHLNGSCSFALEGSYQLRYKSRFGGYIAKNRLSSLYGVSVKILFLWLNIVEVVKNGDNLEFSVGIASASFPTYNFLVSAHRRMMGFEFADRDTCNSWKRSGDIVAVYRKPEIVILLLPPHHSYNTKLKLKTHVFIYTVFMFSTIAS</sequence>
<protein>
    <submittedName>
        <fullName evidence="2">Uncharacterized protein</fullName>
    </submittedName>
</protein>
<dbReference type="PANTHER" id="PTHR31676:SF156">
    <property type="entry name" value="F22D16.19 PROTEIN"/>
    <property type="match status" value="1"/>
</dbReference>
<dbReference type="Proteomes" id="UP001371456">
    <property type="component" value="Unassembled WGS sequence"/>
</dbReference>
<feature type="signal peptide" evidence="1">
    <location>
        <begin position="1"/>
        <end position="29"/>
    </location>
</feature>
<feature type="chain" id="PRO_5042892800" evidence="1">
    <location>
        <begin position="30"/>
        <end position="216"/>
    </location>
</feature>
<dbReference type="Gene3D" id="2.30.240.10">
    <property type="entry name" value="At5g01610-like"/>
    <property type="match status" value="1"/>
</dbReference>
<keyword evidence="1" id="KW-0732">Signal</keyword>
<dbReference type="EMBL" id="JBANQN010000009">
    <property type="protein sequence ID" value="KAK6780799.1"/>
    <property type="molecule type" value="Genomic_DNA"/>
</dbReference>
<dbReference type="InterPro" id="IPR036758">
    <property type="entry name" value="At5g01610-like"/>
</dbReference>
<comment type="caution">
    <text evidence="2">The sequence shown here is derived from an EMBL/GenBank/DDBJ whole genome shotgun (WGS) entry which is preliminary data.</text>
</comment>
<gene>
    <name evidence="2" type="ORF">RDI58_022983</name>
</gene>
<evidence type="ECO:0000313" key="3">
    <source>
        <dbReference type="Proteomes" id="UP001371456"/>
    </source>
</evidence>
<dbReference type="PANTHER" id="PTHR31676">
    <property type="entry name" value="T31J12.3 PROTEIN-RELATED"/>
    <property type="match status" value="1"/>
</dbReference>
<reference evidence="2 3" key="1">
    <citation type="submission" date="2024-02" db="EMBL/GenBank/DDBJ databases">
        <title>de novo genome assembly of Solanum bulbocastanum strain 11H21.</title>
        <authorList>
            <person name="Hosaka A.J."/>
        </authorList>
    </citation>
    <scope>NUCLEOTIDE SEQUENCE [LARGE SCALE GENOMIC DNA]</scope>
    <source>
        <tissue evidence="2">Young leaves</tissue>
    </source>
</reference>
<dbReference type="SUPFAM" id="SSF141562">
    <property type="entry name" value="At5g01610-like"/>
    <property type="match status" value="1"/>
</dbReference>
<proteinExistence type="predicted"/>
<evidence type="ECO:0000256" key="1">
    <source>
        <dbReference type="SAM" id="SignalP"/>
    </source>
</evidence>
<dbReference type="Pfam" id="PF04398">
    <property type="entry name" value="DUF538"/>
    <property type="match status" value="1"/>
</dbReference>
<keyword evidence="3" id="KW-1185">Reference proteome</keyword>
<name>A0AAN8T6R3_SOLBU</name>
<accession>A0AAN8T6R3</accession>